<sequence>MNKKLLIVPLLVTVISLSGYFIPKTYADEGEGFFPSFLQKLIEKFNLNKDVVQNFWGNYRDERQQEIRQTRRQQIIERLTELIRLKKLNETQKNELLTIMEKHQDAMDDLREKTFEERQKIQEEHREELEAWAKNNNLDLDDLNIGFFSRKGRGMGPGMGVGYDGRGMMGRYINN</sequence>
<dbReference type="Proteomes" id="UP000178615">
    <property type="component" value="Unassembled WGS sequence"/>
</dbReference>
<dbReference type="EMBL" id="MEUV01000004">
    <property type="protein sequence ID" value="OGC46445.1"/>
    <property type="molecule type" value="Genomic_DNA"/>
</dbReference>
<gene>
    <name evidence="2" type="ORF">A2V49_02845</name>
</gene>
<dbReference type="AlphaFoldDB" id="A0A1F4UN90"/>
<keyword evidence="1" id="KW-0175">Coiled coil</keyword>
<proteinExistence type="predicted"/>
<reference evidence="2 3" key="1">
    <citation type="journal article" date="2016" name="Nat. Commun.">
        <title>Thousands of microbial genomes shed light on interconnected biogeochemical processes in an aquifer system.</title>
        <authorList>
            <person name="Anantharaman K."/>
            <person name="Brown C.T."/>
            <person name="Hug L.A."/>
            <person name="Sharon I."/>
            <person name="Castelle C.J."/>
            <person name="Probst A.J."/>
            <person name="Thomas B.C."/>
            <person name="Singh A."/>
            <person name="Wilkins M.J."/>
            <person name="Karaoz U."/>
            <person name="Brodie E.L."/>
            <person name="Williams K.H."/>
            <person name="Hubbard S.S."/>
            <person name="Banfield J.F."/>
        </authorList>
    </citation>
    <scope>NUCLEOTIDE SEQUENCE [LARGE SCALE GENOMIC DNA]</scope>
</reference>
<feature type="coiled-coil region" evidence="1">
    <location>
        <begin position="93"/>
        <end position="120"/>
    </location>
</feature>
<comment type="caution">
    <text evidence="2">The sequence shown here is derived from an EMBL/GenBank/DDBJ whole genome shotgun (WGS) entry which is preliminary data.</text>
</comment>
<evidence type="ECO:0000256" key="1">
    <source>
        <dbReference type="SAM" id="Coils"/>
    </source>
</evidence>
<protein>
    <submittedName>
        <fullName evidence="2">Uncharacterized protein</fullName>
    </submittedName>
</protein>
<organism evidence="2 3">
    <name type="scientific">candidate division WWE3 bacterium RBG_19FT_COMBO_34_6</name>
    <dbReference type="NCBI Taxonomy" id="1802612"/>
    <lineage>
        <taxon>Bacteria</taxon>
        <taxon>Katanobacteria</taxon>
    </lineage>
</organism>
<evidence type="ECO:0000313" key="3">
    <source>
        <dbReference type="Proteomes" id="UP000178615"/>
    </source>
</evidence>
<name>A0A1F4UN90_UNCKA</name>
<accession>A0A1F4UN90</accession>
<evidence type="ECO:0000313" key="2">
    <source>
        <dbReference type="EMBL" id="OGC46445.1"/>
    </source>
</evidence>